<evidence type="ECO:0000256" key="1">
    <source>
        <dbReference type="ARBA" id="ARBA00006962"/>
    </source>
</evidence>
<dbReference type="OrthoDB" id="3863369at2"/>
<evidence type="ECO:0000313" key="7">
    <source>
        <dbReference type="Proteomes" id="UP000231791"/>
    </source>
</evidence>
<protein>
    <submittedName>
        <fullName evidence="6">L-noviosyl transferase</fullName>
        <ecNumber evidence="6">2.4.1.302</ecNumber>
    </submittedName>
</protein>
<comment type="similarity">
    <text evidence="1">Belongs to the glycosyltransferase 28 family.</text>
</comment>
<dbReference type="RefSeq" id="WP_030241894.1">
    <property type="nucleotide sequence ID" value="NZ_BSRP01000023.1"/>
</dbReference>
<dbReference type="InterPro" id="IPR050426">
    <property type="entry name" value="Glycosyltransferase_28"/>
</dbReference>
<proteinExistence type="inferred from homology"/>
<dbReference type="PANTHER" id="PTHR48050:SF13">
    <property type="entry name" value="STEROL 3-BETA-GLUCOSYLTRANSFERASE UGT80A2"/>
    <property type="match status" value="1"/>
</dbReference>
<dbReference type="SUPFAM" id="SSF53756">
    <property type="entry name" value="UDP-Glycosyltransferase/glycogen phosphorylase"/>
    <property type="match status" value="1"/>
</dbReference>
<dbReference type="InterPro" id="IPR002213">
    <property type="entry name" value="UDP_glucos_trans"/>
</dbReference>
<dbReference type="Proteomes" id="UP000231791">
    <property type="component" value="Plasmid pSA3239"/>
</dbReference>
<dbReference type="Pfam" id="PF21036">
    <property type="entry name" value="EryCIII-like_N"/>
    <property type="match status" value="1"/>
</dbReference>
<keyword evidence="7" id="KW-1185">Reference proteome</keyword>
<gene>
    <name evidence="6" type="primary">novM4</name>
    <name evidence="6" type="ORF">SLAV_40450</name>
</gene>
<dbReference type="InterPro" id="IPR010610">
    <property type="entry name" value="EryCIII-like_C"/>
</dbReference>
<dbReference type="KEGG" id="slx:SLAV_40450"/>
<dbReference type="GeneID" id="49389015"/>
<feature type="domain" description="Erythromycin biosynthesis protein CIII-like C-terminal" evidence="4">
    <location>
        <begin position="240"/>
        <end position="378"/>
    </location>
</feature>
<dbReference type="Pfam" id="PF06722">
    <property type="entry name" value="EryCIII-like_C"/>
    <property type="match status" value="1"/>
</dbReference>
<keyword evidence="2 6" id="KW-0328">Glycosyltransferase</keyword>
<dbReference type="FunFam" id="3.40.50.2000:FF:000072">
    <property type="entry name" value="Glycosyl transferase"/>
    <property type="match status" value="1"/>
</dbReference>
<organism evidence="6 7">
    <name type="scientific">Streptomyces lavendulae subsp. lavendulae</name>
    <dbReference type="NCBI Taxonomy" id="58340"/>
    <lineage>
        <taxon>Bacteria</taxon>
        <taxon>Bacillati</taxon>
        <taxon>Actinomycetota</taxon>
        <taxon>Actinomycetes</taxon>
        <taxon>Kitasatosporales</taxon>
        <taxon>Streptomycetaceae</taxon>
        <taxon>Streptomyces</taxon>
    </lineage>
</organism>
<evidence type="ECO:0000256" key="3">
    <source>
        <dbReference type="ARBA" id="ARBA00022679"/>
    </source>
</evidence>
<dbReference type="GO" id="GO:0017000">
    <property type="term" value="P:antibiotic biosynthetic process"/>
    <property type="evidence" value="ECO:0007669"/>
    <property type="project" value="UniProtKB-ARBA"/>
</dbReference>
<evidence type="ECO:0000259" key="5">
    <source>
        <dbReference type="Pfam" id="PF21036"/>
    </source>
</evidence>
<accession>A0A2K8PSZ2</accession>
<name>A0A2K8PSZ2_STRLA</name>
<keyword evidence="6" id="KW-0614">Plasmid</keyword>
<dbReference type="AlphaFoldDB" id="A0A2K8PSZ2"/>
<dbReference type="CDD" id="cd03784">
    <property type="entry name" value="GT1_Gtf-like"/>
    <property type="match status" value="1"/>
</dbReference>
<dbReference type="PANTHER" id="PTHR48050">
    <property type="entry name" value="STEROL 3-BETA-GLUCOSYLTRANSFERASE"/>
    <property type="match status" value="1"/>
</dbReference>
<evidence type="ECO:0000256" key="2">
    <source>
        <dbReference type="ARBA" id="ARBA00022676"/>
    </source>
</evidence>
<feature type="domain" description="Erythromycin biosynthesis protein CIII-like N-terminal" evidence="5">
    <location>
        <begin position="22"/>
        <end position="226"/>
    </location>
</feature>
<dbReference type="GO" id="GO:0016758">
    <property type="term" value="F:hexosyltransferase activity"/>
    <property type="evidence" value="ECO:0007669"/>
    <property type="project" value="UniProtKB-ARBA"/>
</dbReference>
<keyword evidence="3 6" id="KW-0808">Transferase</keyword>
<evidence type="ECO:0000313" key="6">
    <source>
        <dbReference type="EMBL" id="ATZ29852.1"/>
    </source>
</evidence>
<dbReference type="GO" id="GO:0008194">
    <property type="term" value="F:UDP-glycosyltransferase activity"/>
    <property type="evidence" value="ECO:0007669"/>
    <property type="project" value="InterPro"/>
</dbReference>
<reference evidence="6 7" key="1">
    <citation type="submission" date="2017-11" db="EMBL/GenBank/DDBJ databases">
        <title>Complete genome sequence of Streptomyces lavendulae subsp. lavendulae CCM 3239 (formerly 'Streptomyces aureofaciens CCM 3239'), the producer of the angucycline-type antibiotic auricin.</title>
        <authorList>
            <person name="Busche T."/>
            <person name="Novakova R."/>
            <person name="Al'Dilaimi A."/>
            <person name="Homerova D."/>
            <person name="Feckova L."/>
            <person name="Rezuchova B."/>
            <person name="Mingyar E."/>
            <person name="Csolleiova D."/>
            <person name="Bekeova C."/>
            <person name="Winkler A."/>
            <person name="Sevcikova B."/>
            <person name="Kalinowski J."/>
            <person name="Kormanec J."/>
            <person name="Ruckert C."/>
        </authorList>
    </citation>
    <scope>NUCLEOTIDE SEQUENCE [LARGE SCALE GENOMIC DNA]</scope>
    <source>
        <strain evidence="6 7">CCM 3239</strain>
        <plasmid evidence="7">Plasmid psa3239</plasmid>
    </source>
</reference>
<dbReference type="EC" id="2.4.1.302" evidence="6"/>
<geneLocation type="plasmid" evidence="7">
    <name>psa3239</name>
</geneLocation>
<evidence type="ECO:0000259" key="4">
    <source>
        <dbReference type="Pfam" id="PF06722"/>
    </source>
</evidence>
<dbReference type="EMBL" id="CP024986">
    <property type="protein sequence ID" value="ATZ29852.1"/>
    <property type="molecule type" value="Genomic_DNA"/>
</dbReference>
<dbReference type="InterPro" id="IPR048284">
    <property type="entry name" value="EryCIII-like_N"/>
</dbReference>
<dbReference type="Gene3D" id="3.40.50.2000">
    <property type="entry name" value="Glycogen Phosphorylase B"/>
    <property type="match status" value="2"/>
</dbReference>
<sequence>MRVLFAVSPGFDHLYPLSGLAWAFRTAGHDVVVATSGVSTQAAAHAGFAVREVSPGADFASIFPKVGTPEERTRAMRERGLAIAETLETPDVILEKFSRVSDLMLDGILEFATAWQPDLIVYSKLQGAALVTARALGIPAVEHGFSFLREGTMAERFLPYLAPLYERVGVPVELPSITSLYFAPEDMMHGEGEGWTMRSVPFHGGGTLPDWMARPKERPRVCVTLGTTVPHVAGIGSLESVLTAAADVDAEFVLALGDDPDLDSLGTLPENVRVVGWTPLSTLLTTCDAIIHHGGSGTTLTAAHAAVPQLAMPHGADNWINAAMVERCGLGLNRDPEQVDAQLLKTLLHDTELRASTRAAATALAAQPGPDQIVPRLLGLLDAN</sequence>